<dbReference type="InterPro" id="IPR029032">
    <property type="entry name" value="AhpD-like"/>
</dbReference>
<dbReference type="Pfam" id="PF02627">
    <property type="entry name" value="CMD"/>
    <property type="match status" value="1"/>
</dbReference>
<organism evidence="2 3">
    <name type="scientific">Blastopirellula marina DSM 3645</name>
    <dbReference type="NCBI Taxonomy" id="314230"/>
    <lineage>
        <taxon>Bacteria</taxon>
        <taxon>Pseudomonadati</taxon>
        <taxon>Planctomycetota</taxon>
        <taxon>Planctomycetia</taxon>
        <taxon>Pirellulales</taxon>
        <taxon>Pirellulaceae</taxon>
        <taxon>Blastopirellula</taxon>
    </lineage>
</organism>
<dbReference type="SUPFAM" id="SSF69118">
    <property type="entry name" value="AhpD-like"/>
    <property type="match status" value="1"/>
</dbReference>
<dbReference type="InterPro" id="IPR004675">
    <property type="entry name" value="AhpD_core"/>
</dbReference>
<comment type="caution">
    <text evidence="2">The sequence shown here is derived from an EMBL/GenBank/DDBJ whole genome shotgun (WGS) entry which is preliminary data.</text>
</comment>
<dbReference type="PANTHER" id="PTHR35446">
    <property type="entry name" value="SI:CH211-175M2.5"/>
    <property type="match status" value="1"/>
</dbReference>
<dbReference type="RefSeq" id="WP_002650864.1">
    <property type="nucleotide sequence ID" value="NZ_CH672376.1"/>
</dbReference>
<gene>
    <name evidence="2" type="ORF">DSM3645_14835</name>
</gene>
<dbReference type="InterPro" id="IPR003779">
    <property type="entry name" value="CMD-like"/>
</dbReference>
<dbReference type="PANTHER" id="PTHR35446:SF3">
    <property type="entry name" value="CMD DOMAIN-CONTAINING PROTEIN"/>
    <property type="match status" value="1"/>
</dbReference>
<evidence type="ECO:0000259" key="1">
    <source>
        <dbReference type="Pfam" id="PF02627"/>
    </source>
</evidence>
<dbReference type="HOGENOM" id="CLU_082760_5_0_0"/>
<name>A3ZSH1_9BACT</name>
<dbReference type="OrthoDB" id="9801997at2"/>
<dbReference type="GO" id="GO:0051920">
    <property type="term" value="F:peroxiredoxin activity"/>
    <property type="evidence" value="ECO:0007669"/>
    <property type="project" value="InterPro"/>
</dbReference>
<proteinExistence type="predicted"/>
<evidence type="ECO:0000313" key="2">
    <source>
        <dbReference type="EMBL" id="EAQ80631.1"/>
    </source>
</evidence>
<dbReference type="EMBL" id="AANZ01000008">
    <property type="protein sequence ID" value="EAQ80631.1"/>
    <property type="molecule type" value="Genomic_DNA"/>
</dbReference>
<dbReference type="Proteomes" id="UP000004358">
    <property type="component" value="Unassembled WGS sequence"/>
</dbReference>
<reference evidence="2 3" key="1">
    <citation type="submission" date="2006-02" db="EMBL/GenBank/DDBJ databases">
        <authorList>
            <person name="Amann R."/>
            <person name="Ferriera S."/>
            <person name="Johnson J."/>
            <person name="Kravitz S."/>
            <person name="Halpern A."/>
            <person name="Remington K."/>
            <person name="Beeson K."/>
            <person name="Tran B."/>
            <person name="Rogers Y.-H."/>
            <person name="Friedman R."/>
            <person name="Venter J.C."/>
        </authorList>
    </citation>
    <scope>NUCLEOTIDE SEQUENCE [LARGE SCALE GENOMIC DNA]</scope>
    <source>
        <strain evidence="2 3">DSM 3645</strain>
    </source>
</reference>
<dbReference type="eggNOG" id="COG2128">
    <property type="taxonomic scope" value="Bacteria"/>
</dbReference>
<dbReference type="STRING" id="314230.DSM3645_14835"/>
<sequence length="181" mass="19154">MSRLTAIAPENAEGKSKELLETVGRKLGMVPNMMRTMANSPAVLEGYLSLSGALGHGKLSAKVREQIALAVAQANECDYCLAAHSAVGKMVGLTSEQIVDSRNGGSIDPGTDSLIRFARQIVETRGRVSDADVQAVRDAGFDEGAIAEVIAAVALDIFTNYFNIVADTEVDFPRAASLQQV</sequence>
<protein>
    <submittedName>
        <fullName evidence="2">Probable Mip</fullName>
    </submittedName>
</protein>
<evidence type="ECO:0000313" key="3">
    <source>
        <dbReference type="Proteomes" id="UP000004358"/>
    </source>
</evidence>
<feature type="domain" description="Carboxymuconolactone decarboxylase-like" evidence="1">
    <location>
        <begin position="41"/>
        <end position="115"/>
    </location>
</feature>
<dbReference type="NCBIfam" id="TIGR00778">
    <property type="entry name" value="ahpD_dom"/>
    <property type="match status" value="1"/>
</dbReference>
<accession>A3ZSH1</accession>
<dbReference type="Gene3D" id="1.20.1290.10">
    <property type="entry name" value="AhpD-like"/>
    <property type="match status" value="1"/>
</dbReference>
<dbReference type="AlphaFoldDB" id="A3ZSH1"/>